<keyword evidence="3" id="KW-1185">Reference proteome</keyword>
<gene>
    <name evidence="2" type="ORF">E1B28_005252</name>
</gene>
<dbReference type="GeneID" id="66074328"/>
<reference evidence="2" key="1">
    <citation type="journal article" date="2021" name="Genome Biol. Evol.">
        <title>The assembled and annotated genome of the fairy-ring fungus Marasmius oreades.</title>
        <authorList>
            <person name="Hiltunen M."/>
            <person name="Ament-Velasquez S.L."/>
            <person name="Johannesson H."/>
        </authorList>
    </citation>
    <scope>NUCLEOTIDE SEQUENCE</scope>
    <source>
        <strain evidence="2">03SP1</strain>
    </source>
</reference>
<sequence>MNGHLNVREIVPSGITVSDTDLESTDDEIGFEGFRIDGDDGDDAERGASDRQVKNM</sequence>
<protein>
    <submittedName>
        <fullName evidence="2">Uncharacterized protein</fullName>
    </submittedName>
</protein>
<feature type="compositionally biased region" description="Basic and acidic residues" evidence="1">
    <location>
        <begin position="34"/>
        <end position="56"/>
    </location>
</feature>
<dbReference type="KEGG" id="more:E1B28_005252"/>
<evidence type="ECO:0000313" key="2">
    <source>
        <dbReference type="EMBL" id="KAG7097941.1"/>
    </source>
</evidence>
<proteinExistence type="predicted"/>
<feature type="compositionally biased region" description="Acidic residues" evidence="1">
    <location>
        <begin position="20"/>
        <end position="30"/>
    </location>
</feature>
<dbReference type="AlphaFoldDB" id="A0A9P7V083"/>
<comment type="caution">
    <text evidence="2">The sequence shown here is derived from an EMBL/GenBank/DDBJ whole genome shotgun (WGS) entry which is preliminary data.</text>
</comment>
<feature type="region of interest" description="Disordered" evidence="1">
    <location>
        <begin position="18"/>
        <end position="56"/>
    </location>
</feature>
<dbReference type="EMBL" id="CM032182">
    <property type="protein sequence ID" value="KAG7097941.1"/>
    <property type="molecule type" value="Genomic_DNA"/>
</dbReference>
<dbReference type="RefSeq" id="XP_043014411.1">
    <property type="nucleotide sequence ID" value="XM_043149803.1"/>
</dbReference>
<dbReference type="Proteomes" id="UP001049176">
    <property type="component" value="Chromosome 2"/>
</dbReference>
<accession>A0A9P7V083</accession>
<evidence type="ECO:0000256" key="1">
    <source>
        <dbReference type="SAM" id="MobiDB-lite"/>
    </source>
</evidence>
<organism evidence="2 3">
    <name type="scientific">Marasmius oreades</name>
    <name type="common">fairy-ring Marasmius</name>
    <dbReference type="NCBI Taxonomy" id="181124"/>
    <lineage>
        <taxon>Eukaryota</taxon>
        <taxon>Fungi</taxon>
        <taxon>Dikarya</taxon>
        <taxon>Basidiomycota</taxon>
        <taxon>Agaricomycotina</taxon>
        <taxon>Agaricomycetes</taxon>
        <taxon>Agaricomycetidae</taxon>
        <taxon>Agaricales</taxon>
        <taxon>Marasmiineae</taxon>
        <taxon>Marasmiaceae</taxon>
        <taxon>Marasmius</taxon>
    </lineage>
</organism>
<evidence type="ECO:0000313" key="3">
    <source>
        <dbReference type="Proteomes" id="UP001049176"/>
    </source>
</evidence>
<name>A0A9P7V083_9AGAR</name>